<keyword evidence="3" id="KW-1185">Reference proteome</keyword>
<keyword evidence="1" id="KW-0732">Signal</keyword>
<proteinExistence type="predicted"/>
<gene>
    <name evidence="2" type="ORF">PHLGIDRAFT_11430</name>
</gene>
<accession>A0A0C3SE35</accession>
<evidence type="ECO:0008006" key="4">
    <source>
        <dbReference type="Google" id="ProtNLM"/>
    </source>
</evidence>
<dbReference type="OrthoDB" id="2317741at2759"/>
<reference evidence="2 3" key="1">
    <citation type="journal article" date="2014" name="PLoS Genet.">
        <title>Analysis of the Phlebiopsis gigantea genome, transcriptome and secretome provides insight into its pioneer colonization strategies of wood.</title>
        <authorList>
            <person name="Hori C."/>
            <person name="Ishida T."/>
            <person name="Igarashi K."/>
            <person name="Samejima M."/>
            <person name="Suzuki H."/>
            <person name="Master E."/>
            <person name="Ferreira P."/>
            <person name="Ruiz-Duenas F.J."/>
            <person name="Held B."/>
            <person name="Canessa P."/>
            <person name="Larrondo L.F."/>
            <person name="Schmoll M."/>
            <person name="Druzhinina I.S."/>
            <person name="Kubicek C.P."/>
            <person name="Gaskell J.A."/>
            <person name="Kersten P."/>
            <person name="St John F."/>
            <person name="Glasner J."/>
            <person name="Sabat G."/>
            <person name="Splinter BonDurant S."/>
            <person name="Syed K."/>
            <person name="Yadav J."/>
            <person name="Mgbeahuruike A.C."/>
            <person name="Kovalchuk A."/>
            <person name="Asiegbu F.O."/>
            <person name="Lackner G."/>
            <person name="Hoffmeister D."/>
            <person name="Rencoret J."/>
            <person name="Gutierrez A."/>
            <person name="Sun H."/>
            <person name="Lindquist E."/>
            <person name="Barry K."/>
            <person name="Riley R."/>
            <person name="Grigoriev I.V."/>
            <person name="Henrissat B."/>
            <person name="Kues U."/>
            <person name="Berka R.M."/>
            <person name="Martinez A.T."/>
            <person name="Covert S.F."/>
            <person name="Blanchette R.A."/>
            <person name="Cullen D."/>
        </authorList>
    </citation>
    <scope>NUCLEOTIDE SEQUENCE [LARGE SCALE GENOMIC DNA]</scope>
    <source>
        <strain evidence="2 3">11061_1 CR5-6</strain>
    </source>
</reference>
<feature type="chain" id="PRO_5002169588" description="IPT/TIG domain-containing protein" evidence="1">
    <location>
        <begin position="21"/>
        <end position="110"/>
    </location>
</feature>
<dbReference type="EMBL" id="KN840457">
    <property type="protein sequence ID" value="KIP10185.1"/>
    <property type="molecule type" value="Genomic_DNA"/>
</dbReference>
<dbReference type="Proteomes" id="UP000053257">
    <property type="component" value="Unassembled WGS sequence"/>
</dbReference>
<evidence type="ECO:0000313" key="3">
    <source>
        <dbReference type="Proteomes" id="UP000053257"/>
    </source>
</evidence>
<protein>
    <recommendedName>
        <fullName evidence="4">IPT/TIG domain-containing protein</fullName>
    </recommendedName>
</protein>
<name>A0A0C3SE35_PHLG1</name>
<evidence type="ECO:0000313" key="2">
    <source>
        <dbReference type="EMBL" id="KIP10185.1"/>
    </source>
</evidence>
<organism evidence="2 3">
    <name type="scientific">Phlebiopsis gigantea (strain 11061_1 CR5-6)</name>
    <name type="common">White-rot fungus</name>
    <name type="synonym">Peniophora gigantea</name>
    <dbReference type="NCBI Taxonomy" id="745531"/>
    <lineage>
        <taxon>Eukaryota</taxon>
        <taxon>Fungi</taxon>
        <taxon>Dikarya</taxon>
        <taxon>Basidiomycota</taxon>
        <taxon>Agaricomycotina</taxon>
        <taxon>Agaricomycetes</taxon>
        <taxon>Polyporales</taxon>
        <taxon>Phanerochaetaceae</taxon>
        <taxon>Phlebiopsis</taxon>
    </lineage>
</organism>
<dbReference type="PROSITE" id="PS51257">
    <property type="entry name" value="PROKAR_LIPOPROTEIN"/>
    <property type="match status" value="1"/>
</dbReference>
<dbReference type="AlphaFoldDB" id="A0A0C3SE35"/>
<evidence type="ECO:0000256" key="1">
    <source>
        <dbReference type="SAM" id="SignalP"/>
    </source>
</evidence>
<dbReference type="HOGENOM" id="CLU_083660_2_1_1"/>
<sequence>MFRPTAVLAVVLAACVGSYAASGAIWDPKITSPTAGIVDTSDAPSTISEASKVVLAKGGVQDAANPLAQGFDLRAGQVSVTVPASTAPGADYQIVLFGDSGNLSPDFIIA</sequence>
<feature type="signal peptide" evidence="1">
    <location>
        <begin position="1"/>
        <end position="20"/>
    </location>
</feature>